<dbReference type="RefSeq" id="WP_114794616.1">
    <property type="nucleotide sequence ID" value="NZ_QQZY01000001.1"/>
</dbReference>
<dbReference type="GO" id="GO:0022857">
    <property type="term" value="F:transmembrane transporter activity"/>
    <property type="evidence" value="ECO:0007669"/>
    <property type="project" value="InterPro"/>
</dbReference>
<comment type="subcellular location">
    <subcellularLocation>
        <location evidence="1">Cell membrane</location>
        <topology evidence="1">Multi-pass membrane protein</topology>
    </subcellularLocation>
</comment>
<dbReference type="PANTHER" id="PTHR42770">
    <property type="entry name" value="AMINO ACID TRANSPORTER-RELATED"/>
    <property type="match status" value="1"/>
</dbReference>
<dbReference type="Gene3D" id="1.20.1740.10">
    <property type="entry name" value="Amino acid/polyamine transporter I"/>
    <property type="match status" value="1"/>
</dbReference>
<feature type="transmembrane region" description="Helical" evidence="6">
    <location>
        <begin position="208"/>
        <end position="230"/>
    </location>
</feature>
<dbReference type="PIRSF" id="PIRSF006060">
    <property type="entry name" value="AA_transporter"/>
    <property type="match status" value="1"/>
</dbReference>
<name>A0A7M2Z0B2_9ACTN</name>
<sequence length="525" mass="55031">MSQADAGSAGPATGALGKRNLTTIHAVAQALAIGPMFSVALVLGGVSRPDIGAGWNAALAVLLAGLGVLAIAYTISLYARRYSGAGAVYEYLTHGAHPWVGVFTAGFFFAGALFLGGGGIYLGLGILSDGFWKSHISDGGPSWWVWGMIALGIVLVLNYIGVRIAIRAMLTFAAISFLPMLVLALVIIVKGGESGNTLSMFNPGETSLFGITGGGVLGGILLGILLFVGFEAAASIGEESENPHRSIPRALIWTVAVAAAFYVVMAYAISVGYGKEAVSKGAWAGSPGPVSELATKYIGSWYSTILELVIILDAMALALAICVMIGRGFFALGRDGLLPKVFAKTSRYDTPWVGNLMVAVGGIGLVILASVTSYSTKFGAIGPDGKFIQFFPTDAFATFIMSATVGSYAIELVYLILAVVAVRLVPKAGNHWWQYLIVLVAVATPLLGFYGALHPAPHDRSNVNWEALYWTIGLIVVSLVWFAIVLVSRRSNVDNAAAHAAEHHGVPPLDETLGFEPLPEGKMPL</sequence>
<dbReference type="PANTHER" id="PTHR42770:SF16">
    <property type="entry name" value="AMINO ACID PERMEASE"/>
    <property type="match status" value="1"/>
</dbReference>
<feature type="transmembrane region" description="Helical" evidence="6">
    <location>
        <begin position="352"/>
        <end position="375"/>
    </location>
</feature>
<dbReference type="Pfam" id="PF13520">
    <property type="entry name" value="AA_permease_2"/>
    <property type="match status" value="1"/>
</dbReference>
<dbReference type="EMBL" id="QQZY01000001">
    <property type="protein sequence ID" value="RDI75720.1"/>
    <property type="molecule type" value="Genomic_DNA"/>
</dbReference>
<feature type="transmembrane region" description="Helical" evidence="6">
    <location>
        <begin position="26"/>
        <end position="46"/>
    </location>
</feature>
<reference evidence="8" key="2">
    <citation type="journal article" date="2019" name="MicrobiologyOpen">
        <title>High-quality draft genome sequence of Gaiella occulta isolated from a 150 meter deep mineral water borehole and comparison with the genome sequences of other deep-branching lineages of the phylum Actinobacteria.</title>
        <authorList>
            <person name="Severino R."/>
            <person name="Froufe H.J.C."/>
            <person name="Barroso C."/>
            <person name="Albuquerque L."/>
            <person name="Lobo-da-Cunha A."/>
            <person name="da Costa M.S."/>
            <person name="Egas C."/>
        </authorList>
    </citation>
    <scope>NUCLEOTIDE SEQUENCE [LARGE SCALE GENOMIC DNA]</scope>
    <source>
        <strain evidence="8">F2-233</strain>
    </source>
</reference>
<feature type="transmembrane region" description="Helical" evidence="6">
    <location>
        <begin position="250"/>
        <end position="269"/>
    </location>
</feature>
<keyword evidence="3 6" id="KW-0812">Transmembrane</keyword>
<feature type="transmembrane region" description="Helical" evidence="6">
    <location>
        <begin position="58"/>
        <end position="79"/>
    </location>
</feature>
<evidence type="ECO:0000313" key="8">
    <source>
        <dbReference type="Proteomes" id="UP000254134"/>
    </source>
</evidence>
<keyword evidence="2" id="KW-1003">Cell membrane</keyword>
<keyword evidence="5 6" id="KW-0472">Membrane</keyword>
<dbReference type="Proteomes" id="UP000254134">
    <property type="component" value="Unassembled WGS sequence"/>
</dbReference>
<proteinExistence type="predicted"/>
<dbReference type="AlphaFoldDB" id="A0A7M2Z0B2"/>
<feature type="transmembrane region" description="Helical" evidence="6">
    <location>
        <begin position="432"/>
        <end position="452"/>
    </location>
</feature>
<dbReference type="OrthoDB" id="4568421at2"/>
<evidence type="ECO:0000256" key="1">
    <source>
        <dbReference type="ARBA" id="ARBA00004651"/>
    </source>
</evidence>
<evidence type="ECO:0000313" key="7">
    <source>
        <dbReference type="EMBL" id="RDI75720.1"/>
    </source>
</evidence>
<feature type="transmembrane region" description="Helical" evidence="6">
    <location>
        <begin position="467"/>
        <end position="487"/>
    </location>
</feature>
<accession>A0A7M2Z0B2</accession>
<evidence type="ECO:0000256" key="5">
    <source>
        <dbReference type="ARBA" id="ARBA00023136"/>
    </source>
</evidence>
<protein>
    <submittedName>
        <fullName evidence="7">Amino acid permease</fullName>
    </submittedName>
</protein>
<evidence type="ECO:0000256" key="3">
    <source>
        <dbReference type="ARBA" id="ARBA00022692"/>
    </source>
</evidence>
<evidence type="ECO:0000256" key="4">
    <source>
        <dbReference type="ARBA" id="ARBA00022989"/>
    </source>
</evidence>
<keyword evidence="8" id="KW-1185">Reference proteome</keyword>
<evidence type="ECO:0000256" key="2">
    <source>
        <dbReference type="ARBA" id="ARBA00022475"/>
    </source>
</evidence>
<gene>
    <name evidence="7" type="ORF">Gocc_0139</name>
</gene>
<keyword evidence="4 6" id="KW-1133">Transmembrane helix</keyword>
<dbReference type="InterPro" id="IPR050367">
    <property type="entry name" value="APC_superfamily"/>
</dbReference>
<feature type="transmembrane region" description="Helical" evidence="6">
    <location>
        <begin position="143"/>
        <end position="162"/>
    </location>
</feature>
<reference evidence="7 8" key="1">
    <citation type="submission" date="2018-07" db="EMBL/GenBank/DDBJ databases">
        <title>High-quality-draft genome sequence of Gaiella occulta.</title>
        <authorList>
            <person name="Severino R."/>
            <person name="Froufe H.J.C."/>
            <person name="Rainey F.A."/>
            <person name="Barroso C."/>
            <person name="Albuquerque L."/>
            <person name="Lobo-Da-Cunha A."/>
            <person name="Da Costa M.S."/>
            <person name="Egas C."/>
        </authorList>
    </citation>
    <scope>NUCLEOTIDE SEQUENCE [LARGE SCALE GENOMIC DNA]</scope>
    <source>
        <strain evidence="7 8">F2-233</strain>
    </source>
</reference>
<feature type="transmembrane region" description="Helical" evidence="6">
    <location>
        <begin position="395"/>
        <end position="420"/>
    </location>
</feature>
<feature type="transmembrane region" description="Helical" evidence="6">
    <location>
        <begin position="99"/>
        <end position="123"/>
    </location>
</feature>
<dbReference type="InterPro" id="IPR002293">
    <property type="entry name" value="AA/rel_permease1"/>
</dbReference>
<feature type="transmembrane region" description="Helical" evidence="6">
    <location>
        <begin position="169"/>
        <end position="188"/>
    </location>
</feature>
<organism evidence="7 8">
    <name type="scientific">Gaiella occulta</name>
    <dbReference type="NCBI Taxonomy" id="1002870"/>
    <lineage>
        <taxon>Bacteria</taxon>
        <taxon>Bacillati</taxon>
        <taxon>Actinomycetota</taxon>
        <taxon>Thermoleophilia</taxon>
        <taxon>Gaiellales</taxon>
        <taxon>Gaiellaceae</taxon>
        <taxon>Gaiella</taxon>
    </lineage>
</organism>
<comment type="caution">
    <text evidence="7">The sequence shown here is derived from an EMBL/GenBank/DDBJ whole genome shotgun (WGS) entry which is preliminary data.</text>
</comment>
<feature type="transmembrane region" description="Helical" evidence="6">
    <location>
        <begin position="308"/>
        <end position="332"/>
    </location>
</feature>
<dbReference type="GO" id="GO:0005886">
    <property type="term" value="C:plasma membrane"/>
    <property type="evidence" value="ECO:0007669"/>
    <property type="project" value="UniProtKB-SubCell"/>
</dbReference>
<evidence type="ECO:0000256" key="6">
    <source>
        <dbReference type="SAM" id="Phobius"/>
    </source>
</evidence>